<evidence type="ECO:0000256" key="2">
    <source>
        <dbReference type="SAM" id="Phobius"/>
    </source>
</evidence>
<feature type="transmembrane region" description="Helical" evidence="2">
    <location>
        <begin position="129"/>
        <end position="148"/>
    </location>
</feature>
<evidence type="ECO:0000313" key="3">
    <source>
        <dbReference type="EMBL" id="OIJ85226.1"/>
    </source>
</evidence>
<gene>
    <name evidence="3" type="ORF">BIV24_29110</name>
</gene>
<proteinExistence type="predicted"/>
<evidence type="ECO:0000313" key="4">
    <source>
        <dbReference type="Proteomes" id="UP000179935"/>
    </source>
</evidence>
<name>A0A1S2NVP3_9ACTN</name>
<dbReference type="CDD" id="cd00093">
    <property type="entry name" value="HTH_XRE"/>
    <property type="match status" value="1"/>
</dbReference>
<keyword evidence="2" id="KW-0812">Transmembrane</keyword>
<dbReference type="AlphaFoldDB" id="A0A1S2NVP3"/>
<comment type="caution">
    <text evidence="3">The sequence shown here is derived from an EMBL/GenBank/DDBJ whole genome shotgun (WGS) entry which is preliminary data.</text>
</comment>
<dbReference type="STRING" id="1428652.BIV24_29110"/>
<dbReference type="InterPro" id="IPR001387">
    <property type="entry name" value="Cro/C1-type_HTH"/>
</dbReference>
<dbReference type="RefSeq" id="WP_071369456.1">
    <property type="nucleotide sequence ID" value="NZ_MLYP01000096.1"/>
</dbReference>
<evidence type="ECO:0000256" key="1">
    <source>
        <dbReference type="SAM" id="MobiDB-lite"/>
    </source>
</evidence>
<feature type="region of interest" description="Disordered" evidence="1">
    <location>
        <begin position="92"/>
        <end position="118"/>
    </location>
</feature>
<dbReference type="Pfam" id="PF13560">
    <property type="entry name" value="HTH_31"/>
    <property type="match status" value="1"/>
</dbReference>
<dbReference type="Pfam" id="PF10901">
    <property type="entry name" value="DUF2690"/>
    <property type="match status" value="1"/>
</dbReference>
<sequence length="289" mass="30765">MSGSSQRPLPPSLDPQTAYLVGVLRQLKDRSGLSLTSLAARTPYSRSSWDRFLNGRKLPPREAVEMLGRLAKEPVERLVALWEQAEEQTSGRNAEAVACTGTPKSTGRQAGTEPSSASGPVVRFVAARWFRLGVVVAAIVCAVAWTYVQAFGPRVQTAPSGRTGPFEPAPLTVGCRGVSCKGREAGAMACDVDAASYTDLKIGLTHVELVVSRNCAAAWARISYSSVGDRVKVQDRAGPVETATVVDQGSTDTYVVTPMLPAPSLTRIRACWEPRSAGPHCTTWGPATP</sequence>
<organism evidence="3 4">
    <name type="scientific">Streptomyces colonosanans</name>
    <dbReference type="NCBI Taxonomy" id="1428652"/>
    <lineage>
        <taxon>Bacteria</taxon>
        <taxon>Bacillati</taxon>
        <taxon>Actinomycetota</taxon>
        <taxon>Actinomycetes</taxon>
        <taxon>Kitasatosporales</taxon>
        <taxon>Streptomycetaceae</taxon>
        <taxon>Streptomyces</taxon>
    </lineage>
</organism>
<dbReference type="EMBL" id="MLYP01000096">
    <property type="protein sequence ID" value="OIJ85226.1"/>
    <property type="molecule type" value="Genomic_DNA"/>
</dbReference>
<keyword evidence="2" id="KW-0472">Membrane</keyword>
<protein>
    <recommendedName>
        <fullName evidence="5">HTH cro/C1-type domain-containing protein</fullName>
    </recommendedName>
</protein>
<dbReference type="InterPro" id="IPR021224">
    <property type="entry name" value="DUF2690"/>
</dbReference>
<reference evidence="3 4" key="1">
    <citation type="submission" date="2016-10" db="EMBL/GenBank/DDBJ databases">
        <title>Genome sequence of Streptomyces sp. MUSC 93.</title>
        <authorList>
            <person name="Lee L.-H."/>
            <person name="Ser H.-L."/>
            <person name="Law J.W.-F."/>
        </authorList>
    </citation>
    <scope>NUCLEOTIDE SEQUENCE [LARGE SCALE GENOMIC DNA]</scope>
    <source>
        <strain evidence="3 4">MUSC 93</strain>
    </source>
</reference>
<keyword evidence="4" id="KW-1185">Reference proteome</keyword>
<dbReference type="Proteomes" id="UP000179935">
    <property type="component" value="Unassembled WGS sequence"/>
</dbReference>
<evidence type="ECO:0008006" key="5">
    <source>
        <dbReference type="Google" id="ProtNLM"/>
    </source>
</evidence>
<keyword evidence="2" id="KW-1133">Transmembrane helix</keyword>
<feature type="compositionally biased region" description="Polar residues" evidence="1">
    <location>
        <begin position="102"/>
        <end position="118"/>
    </location>
</feature>
<accession>A0A1S2NVP3</accession>